<keyword evidence="1" id="KW-0812">Transmembrane</keyword>
<proteinExistence type="predicted"/>
<reference evidence="2" key="1">
    <citation type="submission" date="2018-05" db="EMBL/GenBank/DDBJ databases">
        <authorList>
            <person name="Lanie J.A."/>
            <person name="Ng W.-L."/>
            <person name="Kazmierczak K.M."/>
            <person name="Andrzejewski T.M."/>
            <person name="Davidsen T.M."/>
            <person name="Wayne K.J."/>
            <person name="Tettelin H."/>
            <person name="Glass J.I."/>
            <person name="Rusch D."/>
            <person name="Podicherti R."/>
            <person name="Tsui H.-C.T."/>
            <person name="Winkler M.E."/>
        </authorList>
    </citation>
    <scope>NUCLEOTIDE SEQUENCE</scope>
</reference>
<gene>
    <name evidence="2" type="ORF">METZ01_LOCUS183613</name>
</gene>
<sequence>MSSLIKSLLIVSMIVACVILPFYLWQVIDRKSYEDFLLKSSSPLSRDSRNEILRQRGELP</sequence>
<name>A0A382CY25_9ZZZZ</name>
<keyword evidence="1" id="KW-1133">Transmembrane helix</keyword>
<evidence type="ECO:0000256" key="1">
    <source>
        <dbReference type="SAM" id="Phobius"/>
    </source>
</evidence>
<dbReference type="AlphaFoldDB" id="A0A382CY25"/>
<protein>
    <submittedName>
        <fullName evidence="2">Uncharacterized protein</fullName>
    </submittedName>
</protein>
<accession>A0A382CY25</accession>
<keyword evidence="1" id="KW-0472">Membrane</keyword>
<dbReference type="EMBL" id="UINC01036574">
    <property type="protein sequence ID" value="SVB30759.1"/>
    <property type="molecule type" value="Genomic_DNA"/>
</dbReference>
<organism evidence="2">
    <name type="scientific">marine metagenome</name>
    <dbReference type="NCBI Taxonomy" id="408172"/>
    <lineage>
        <taxon>unclassified sequences</taxon>
        <taxon>metagenomes</taxon>
        <taxon>ecological metagenomes</taxon>
    </lineage>
</organism>
<evidence type="ECO:0000313" key="2">
    <source>
        <dbReference type="EMBL" id="SVB30759.1"/>
    </source>
</evidence>
<dbReference type="PROSITE" id="PS51257">
    <property type="entry name" value="PROKAR_LIPOPROTEIN"/>
    <property type="match status" value="1"/>
</dbReference>
<feature type="transmembrane region" description="Helical" evidence="1">
    <location>
        <begin position="7"/>
        <end position="28"/>
    </location>
</feature>